<dbReference type="HOGENOM" id="CLU_051987_2_0_9"/>
<dbReference type="OrthoDB" id="2148359at2"/>
<keyword evidence="1" id="KW-1133">Transmembrane helix</keyword>
<protein>
    <submittedName>
        <fullName evidence="4">Uncharacterized protein</fullName>
    </submittedName>
</protein>
<name>R3WW97_9ENTE</name>
<dbReference type="InterPro" id="IPR010317">
    <property type="entry name" value="WxLIP_PGBD"/>
</dbReference>
<dbReference type="STRING" id="154621.RV11_GL001229"/>
<keyword evidence="1" id="KW-0812">Transmembrane</keyword>
<evidence type="ECO:0000313" key="4">
    <source>
        <dbReference type="EMBL" id="EOL46045.1"/>
    </source>
</evidence>
<evidence type="ECO:0000259" key="3">
    <source>
        <dbReference type="Pfam" id="PF11797"/>
    </source>
</evidence>
<feature type="transmembrane region" description="Helical" evidence="1">
    <location>
        <begin position="326"/>
        <end position="349"/>
    </location>
</feature>
<evidence type="ECO:0000259" key="2">
    <source>
        <dbReference type="Pfam" id="PF06030"/>
    </source>
</evidence>
<feature type="domain" description="WxL Interacting Protein host binding" evidence="3">
    <location>
        <begin position="176"/>
        <end position="311"/>
    </location>
</feature>
<organism evidence="4 5">
    <name type="scientific">Enterococcus phoeniculicola ATCC BAA-412</name>
    <dbReference type="NCBI Taxonomy" id="1158610"/>
    <lineage>
        <taxon>Bacteria</taxon>
        <taxon>Bacillati</taxon>
        <taxon>Bacillota</taxon>
        <taxon>Bacilli</taxon>
        <taxon>Lactobacillales</taxon>
        <taxon>Enterococcaceae</taxon>
        <taxon>Enterococcus</taxon>
    </lineage>
</organism>
<evidence type="ECO:0000313" key="5">
    <source>
        <dbReference type="Proteomes" id="UP000013785"/>
    </source>
</evidence>
<evidence type="ECO:0000256" key="1">
    <source>
        <dbReference type="SAM" id="Phobius"/>
    </source>
</evidence>
<dbReference type="Proteomes" id="UP000013785">
    <property type="component" value="Unassembled WGS sequence"/>
</dbReference>
<dbReference type="eggNOG" id="COG4072">
    <property type="taxonomic scope" value="Bacteria"/>
</dbReference>
<dbReference type="InterPro" id="IPR021759">
    <property type="entry name" value="WxLIP_HBD"/>
</dbReference>
<dbReference type="EMBL" id="AJAT01000011">
    <property type="protein sequence ID" value="EOL46045.1"/>
    <property type="molecule type" value="Genomic_DNA"/>
</dbReference>
<dbReference type="Pfam" id="PF06030">
    <property type="entry name" value="WxLIP_PGBD"/>
    <property type="match status" value="1"/>
</dbReference>
<reference evidence="4 5" key="1">
    <citation type="submission" date="2013-02" db="EMBL/GenBank/DDBJ databases">
        <title>The Genome Sequence of Enterococcus phoeniculicola BAA-412.</title>
        <authorList>
            <consortium name="The Broad Institute Genome Sequencing Platform"/>
            <consortium name="The Broad Institute Genome Sequencing Center for Infectious Disease"/>
            <person name="Earl A.M."/>
            <person name="Gilmore M.S."/>
            <person name="Lebreton F."/>
            <person name="Walker B."/>
            <person name="Young S.K."/>
            <person name="Zeng Q."/>
            <person name="Gargeya S."/>
            <person name="Fitzgerald M."/>
            <person name="Haas B."/>
            <person name="Abouelleil A."/>
            <person name="Alvarado L."/>
            <person name="Arachchi H.M."/>
            <person name="Berlin A.M."/>
            <person name="Chapman S.B."/>
            <person name="Dewar J."/>
            <person name="Goldberg J."/>
            <person name="Griggs A."/>
            <person name="Gujja S."/>
            <person name="Hansen M."/>
            <person name="Howarth C."/>
            <person name="Imamovic A."/>
            <person name="Larimer J."/>
            <person name="McCowan C."/>
            <person name="Murphy C."/>
            <person name="Neiman D."/>
            <person name="Pearson M."/>
            <person name="Priest M."/>
            <person name="Roberts A."/>
            <person name="Saif S."/>
            <person name="Shea T."/>
            <person name="Sisk P."/>
            <person name="Sykes S."/>
            <person name="Wortman J."/>
            <person name="Nusbaum C."/>
            <person name="Birren B."/>
        </authorList>
    </citation>
    <scope>NUCLEOTIDE SEQUENCE [LARGE SCALE GENOMIC DNA]</scope>
    <source>
        <strain evidence="4 5">ATCC BAA-412</strain>
    </source>
</reference>
<keyword evidence="1" id="KW-0472">Membrane</keyword>
<sequence>MDSCKYPVRQNKKILLLTGLLILLFGSSVLAFGESEQEEGMVGYSVAATIPENQIHEENTFFDLKMEPKQTQQIKATVFNSTDQDIVVETAIHTAYTSATGQIEYGKDINKFDASLKYRLKDLLKLDGEKRITVPAGGKKEISATLTMPKEYFQGVLLGSWYFSRVDNLPKETHKKKGMTITSQYSYAIGIKLTEDHEVVPDLKLLDVEAGMLNYHKGVFAKIQNYKAVIVPNLSIEGIITREDEDGIVKQAKLENLQMAPNSNFDFPILYDKQKLESGDYHLRIKAKSESYSWVLDQDFSISAKKAKKYNIESLDDTSGKKMINIALIFGIAGVILTILIVLLIVLIYKRVKRRR</sequence>
<dbReference type="AlphaFoldDB" id="R3WW97"/>
<proteinExistence type="predicted"/>
<keyword evidence="5" id="KW-1185">Reference proteome</keyword>
<gene>
    <name evidence="4" type="ORF">UC3_00850</name>
</gene>
<dbReference type="RefSeq" id="WP_010767523.1">
    <property type="nucleotide sequence ID" value="NZ_ASWE01000002.1"/>
</dbReference>
<dbReference type="Pfam" id="PF11797">
    <property type="entry name" value="WxLIP_HBD"/>
    <property type="match status" value="1"/>
</dbReference>
<accession>R3WW97</accession>
<comment type="caution">
    <text evidence="4">The sequence shown here is derived from an EMBL/GenBank/DDBJ whole genome shotgun (WGS) entry which is preliminary data.</text>
</comment>
<dbReference type="PATRIC" id="fig|1158610.3.peg.829"/>
<feature type="domain" description="WxL Interacting Protein peptidoglycan binding" evidence="2">
    <location>
        <begin position="44"/>
        <end position="164"/>
    </location>
</feature>